<keyword evidence="2" id="KW-0808">Transferase</keyword>
<gene>
    <name evidence="2" type="ORF">DFQ02_104209</name>
</gene>
<accession>A0A3D9HFV5</accession>
<evidence type="ECO:0000313" key="3">
    <source>
        <dbReference type="Proteomes" id="UP000256629"/>
    </source>
</evidence>
<protein>
    <submittedName>
        <fullName evidence="2">Glycosyltransferase involved in cell wall biosynthesis</fullName>
    </submittedName>
</protein>
<keyword evidence="3" id="KW-1185">Reference proteome</keyword>
<dbReference type="GO" id="GO:0016758">
    <property type="term" value="F:hexosyltransferase activity"/>
    <property type="evidence" value="ECO:0007669"/>
    <property type="project" value="UniProtKB-ARBA"/>
</dbReference>
<sequence>MIQNNLISIIIPTYNRAKLLGATIESVINQTYTNWECIVVDDGSTDDTEKLVKSYSLNDSRIKYFLRPKSYPKGASSCRNYGYKMSKGQYINWLDSDDLIHEDKLKYQVKCLNDNEKLDFVVSQTYFFKDEIKKNDTVWNQKLISKLPYKDFIMNKIGWSTNAPLWRESFLKGKELFNINLKSSQDWEFHAKMLLFKPIYEIVKGKMVFVRLENKDRIGNSININRRYNRYQSSKLVYKKLEEKGFLDEELKEYFFNYQFENYTKFLRNYEPICKEIKTELHKIDSRILNYTKVELTRVIYYFLFQLRLIKRFFKIKF</sequence>
<dbReference type="CDD" id="cd00761">
    <property type="entry name" value="Glyco_tranf_GTA_type"/>
    <property type="match status" value="1"/>
</dbReference>
<dbReference type="PANTHER" id="PTHR22916">
    <property type="entry name" value="GLYCOSYLTRANSFERASE"/>
    <property type="match status" value="1"/>
</dbReference>
<name>A0A3D9HFV5_9FLAO</name>
<evidence type="ECO:0000313" key="2">
    <source>
        <dbReference type="EMBL" id="RED48363.1"/>
    </source>
</evidence>
<feature type="domain" description="Glycosyltransferase 2-like" evidence="1">
    <location>
        <begin position="8"/>
        <end position="169"/>
    </location>
</feature>
<dbReference type="PANTHER" id="PTHR22916:SF3">
    <property type="entry name" value="UDP-GLCNAC:BETAGAL BETA-1,3-N-ACETYLGLUCOSAMINYLTRANSFERASE-LIKE PROTEIN 1"/>
    <property type="match status" value="1"/>
</dbReference>
<dbReference type="SUPFAM" id="SSF53448">
    <property type="entry name" value="Nucleotide-diphospho-sugar transferases"/>
    <property type="match status" value="1"/>
</dbReference>
<dbReference type="Gene3D" id="3.90.550.10">
    <property type="entry name" value="Spore Coat Polysaccharide Biosynthesis Protein SpsA, Chain A"/>
    <property type="match status" value="1"/>
</dbReference>
<proteinExistence type="predicted"/>
<dbReference type="AlphaFoldDB" id="A0A3D9HFV5"/>
<dbReference type="Proteomes" id="UP000256629">
    <property type="component" value="Unassembled WGS sequence"/>
</dbReference>
<dbReference type="EMBL" id="QRDX01000004">
    <property type="protein sequence ID" value="RED48363.1"/>
    <property type="molecule type" value="Genomic_DNA"/>
</dbReference>
<dbReference type="InterPro" id="IPR001173">
    <property type="entry name" value="Glyco_trans_2-like"/>
</dbReference>
<reference evidence="2 3" key="1">
    <citation type="submission" date="2018-07" db="EMBL/GenBank/DDBJ databases">
        <title>Genomic Encyclopedia of Type Strains, Phase III (KMG-III): the genomes of soil and plant-associated and newly described type strains.</title>
        <authorList>
            <person name="Whitman W."/>
        </authorList>
    </citation>
    <scope>NUCLEOTIDE SEQUENCE [LARGE SCALE GENOMIC DNA]</scope>
    <source>
        <strain evidence="2 3">CECT 8487</strain>
    </source>
</reference>
<dbReference type="InterPro" id="IPR029044">
    <property type="entry name" value="Nucleotide-diphossugar_trans"/>
</dbReference>
<dbReference type="RefSeq" id="WP_116524011.1">
    <property type="nucleotide sequence ID" value="NZ_QRDX01000004.1"/>
</dbReference>
<comment type="caution">
    <text evidence="2">The sequence shown here is derived from an EMBL/GenBank/DDBJ whole genome shotgun (WGS) entry which is preliminary data.</text>
</comment>
<organism evidence="2 3">
    <name type="scientific">Seonamhaeicola aphaedonensis</name>
    <dbReference type="NCBI Taxonomy" id="1461338"/>
    <lineage>
        <taxon>Bacteria</taxon>
        <taxon>Pseudomonadati</taxon>
        <taxon>Bacteroidota</taxon>
        <taxon>Flavobacteriia</taxon>
        <taxon>Flavobacteriales</taxon>
        <taxon>Flavobacteriaceae</taxon>
    </lineage>
</organism>
<dbReference type="Pfam" id="PF00535">
    <property type="entry name" value="Glycos_transf_2"/>
    <property type="match status" value="1"/>
</dbReference>
<evidence type="ECO:0000259" key="1">
    <source>
        <dbReference type="Pfam" id="PF00535"/>
    </source>
</evidence>
<dbReference type="OrthoDB" id="597270at2"/>